<dbReference type="PRINTS" id="PR00344">
    <property type="entry name" value="BCTRLSENSOR"/>
</dbReference>
<dbReference type="PROSITE" id="PS50109">
    <property type="entry name" value="HIS_KIN"/>
    <property type="match status" value="1"/>
</dbReference>
<dbReference type="SMART" id="SM00304">
    <property type="entry name" value="HAMP"/>
    <property type="match status" value="1"/>
</dbReference>
<reference evidence="15 16" key="1">
    <citation type="submission" date="2017-11" db="EMBL/GenBank/DDBJ databases">
        <title>Draft genome sequence of Mitsuaria sp. HWN-4.</title>
        <authorList>
            <person name="Gundlapally S.R."/>
        </authorList>
    </citation>
    <scope>NUCLEOTIDE SEQUENCE [LARGE SCALE GENOMIC DNA]</scope>
    <source>
        <strain evidence="15 16">HWN-4</strain>
    </source>
</reference>
<evidence type="ECO:0000313" key="16">
    <source>
        <dbReference type="Proteomes" id="UP000231501"/>
    </source>
</evidence>
<keyword evidence="8 12" id="KW-1133">Transmembrane helix</keyword>
<evidence type="ECO:0000256" key="10">
    <source>
        <dbReference type="ARBA" id="ARBA00023136"/>
    </source>
</evidence>
<dbReference type="Pfam" id="PF02518">
    <property type="entry name" value="HATPase_c"/>
    <property type="match status" value="1"/>
</dbReference>
<evidence type="ECO:0000256" key="7">
    <source>
        <dbReference type="ARBA" id="ARBA00022777"/>
    </source>
</evidence>
<sequence length="466" mass="50681">MLALDAVTTLRGPIFVDEDIAEFAEELGEKLVFDATGQPTGFDAEGRRREWMFAKLEGDLAYRLLDASGQVVLASPTDAAFWTAVGPAARRLKPGHFVFEYGGQAMRGATEAVPHQGRTWYLQLAGSERLFGLFHLDFALPFMGIGMGIFGSVLLLVFGLCAYLMLRRVLRPLHEVSASAAAISPRRVHARLQVDRVPTEIVPLVDSFNRALERLERGYRVQQEFLATAAHELKTPLALIRAQVEFMATGKGPDLLLQDVEHMTRQVQQLLLLAEASETQNYVFTPTDMGEAAREAVAYLTRMALAREVTLEITASRDRAGRAAPHAPTAAASPGDTGDAKAMVHPDAGAEAGLAVTWDADRGALFTLLKNLLENAIQHAPAGSCVTVEVGESRIAVRDRGPGVSPHQLSRMFGRFWRGAHRRDHGAGLGLAICQEIAEAHGWTLSAEPEDPGLRMVVTRVAPGLR</sequence>
<dbReference type="GO" id="GO:0000155">
    <property type="term" value="F:phosphorelay sensor kinase activity"/>
    <property type="evidence" value="ECO:0007669"/>
    <property type="project" value="InterPro"/>
</dbReference>
<comment type="catalytic activity">
    <reaction evidence="1">
        <text>ATP + protein L-histidine = ADP + protein N-phospho-L-histidine.</text>
        <dbReference type="EC" id="2.7.13.3"/>
    </reaction>
</comment>
<keyword evidence="16" id="KW-1185">Reference proteome</keyword>
<dbReference type="InterPro" id="IPR003594">
    <property type="entry name" value="HATPase_dom"/>
</dbReference>
<dbReference type="Gene3D" id="1.10.287.130">
    <property type="match status" value="1"/>
</dbReference>
<dbReference type="Pfam" id="PF00672">
    <property type="entry name" value="HAMP"/>
    <property type="match status" value="1"/>
</dbReference>
<keyword evidence="5" id="KW-0808">Transferase</keyword>
<organism evidence="15 16">
    <name type="scientific">Roseateles chitinivorans</name>
    <dbReference type="NCBI Taxonomy" id="2917965"/>
    <lineage>
        <taxon>Bacteria</taxon>
        <taxon>Pseudomonadati</taxon>
        <taxon>Pseudomonadota</taxon>
        <taxon>Betaproteobacteria</taxon>
        <taxon>Burkholderiales</taxon>
        <taxon>Sphaerotilaceae</taxon>
        <taxon>Roseateles</taxon>
    </lineage>
</organism>
<dbReference type="SUPFAM" id="SSF55874">
    <property type="entry name" value="ATPase domain of HSP90 chaperone/DNA topoisomerase II/histidine kinase"/>
    <property type="match status" value="1"/>
</dbReference>
<dbReference type="InterPro" id="IPR003660">
    <property type="entry name" value="HAMP_dom"/>
</dbReference>
<evidence type="ECO:0000256" key="12">
    <source>
        <dbReference type="SAM" id="Phobius"/>
    </source>
</evidence>
<dbReference type="InterPro" id="IPR036890">
    <property type="entry name" value="HATPase_C_sf"/>
</dbReference>
<dbReference type="InterPro" id="IPR050428">
    <property type="entry name" value="TCS_sensor_his_kinase"/>
</dbReference>
<keyword evidence="9" id="KW-0902">Two-component regulatory system</keyword>
<feature type="compositionally biased region" description="Low complexity" evidence="11">
    <location>
        <begin position="322"/>
        <end position="334"/>
    </location>
</feature>
<dbReference type="Proteomes" id="UP000231501">
    <property type="component" value="Unassembled WGS sequence"/>
</dbReference>
<dbReference type="InterPro" id="IPR036097">
    <property type="entry name" value="HisK_dim/P_sf"/>
</dbReference>
<evidence type="ECO:0000256" key="9">
    <source>
        <dbReference type="ARBA" id="ARBA00023012"/>
    </source>
</evidence>
<comment type="subcellular location">
    <subcellularLocation>
        <location evidence="2">Membrane</location>
        <topology evidence="2">Multi-pass membrane protein</topology>
    </subcellularLocation>
</comment>
<protein>
    <recommendedName>
        <fullName evidence="3">histidine kinase</fullName>
        <ecNumber evidence="3">2.7.13.3</ecNumber>
    </recommendedName>
</protein>
<keyword evidence="7 15" id="KW-0418">Kinase</keyword>
<feature type="region of interest" description="Disordered" evidence="11">
    <location>
        <begin position="318"/>
        <end position="340"/>
    </location>
</feature>
<evidence type="ECO:0000256" key="2">
    <source>
        <dbReference type="ARBA" id="ARBA00004141"/>
    </source>
</evidence>
<evidence type="ECO:0000256" key="8">
    <source>
        <dbReference type="ARBA" id="ARBA00022989"/>
    </source>
</evidence>
<gene>
    <name evidence="15" type="ORF">CS062_22590</name>
</gene>
<keyword evidence="4" id="KW-0597">Phosphoprotein</keyword>
<dbReference type="InterPro" id="IPR003661">
    <property type="entry name" value="HisK_dim/P_dom"/>
</dbReference>
<dbReference type="PANTHER" id="PTHR45436">
    <property type="entry name" value="SENSOR HISTIDINE KINASE YKOH"/>
    <property type="match status" value="1"/>
</dbReference>
<feature type="domain" description="HAMP" evidence="14">
    <location>
        <begin position="167"/>
        <end position="220"/>
    </location>
</feature>
<evidence type="ECO:0000256" key="11">
    <source>
        <dbReference type="SAM" id="MobiDB-lite"/>
    </source>
</evidence>
<dbReference type="SMART" id="SM00388">
    <property type="entry name" value="HisKA"/>
    <property type="match status" value="1"/>
</dbReference>
<dbReference type="CDD" id="cd00082">
    <property type="entry name" value="HisKA"/>
    <property type="match status" value="1"/>
</dbReference>
<evidence type="ECO:0000256" key="1">
    <source>
        <dbReference type="ARBA" id="ARBA00000085"/>
    </source>
</evidence>
<evidence type="ECO:0000256" key="4">
    <source>
        <dbReference type="ARBA" id="ARBA00022553"/>
    </source>
</evidence>
<evidence type="ECO:0000259" key="13">
    <source>
        <dbReference type="PROSITE" id="PS50109"/>
    </source>
</evidence>
<proteinExistence type="predicted"/>
<dbReference type="SMART" id="SM00387">
    <property type="entry name" value="HATPase_c"/>
    <property type="match status" value="1"/>
</dbReference>
<feature type="domain" description="Histidine kinase" evidence="13">
    <location>
        <begin position="228"/>
        <end position="466"/>
    </location>
</feature>
<dbReference type="InterPro" id="IPR004358">
    <property type="entry name" value="Sig_transdc_His_kin-like_C"/>
</dbReference>
<dbReference type="SUPFAM" id="SSF47384">
    <property type="entry name" value="Homodimeric domain of signal transducing histidine kinase"/>
    <property type="match status" value="1"/>
</dbReference>
<dbReference type="AlphaFoldDB" id="A0A2G9C5K1"/>
<accession>A0A2G9C5K1</accession>
<dbReference type="GO" id="GO:0005886">
    <property type="term" value="C:plasma membrane"/>
    <property type="evidence" value="ECO:0007669"/>
    <property type="project" value="TreeGrafter"/>
</dbReference>
<dbReference type="Pfam" id="PF00512">
    <property type="entry name" value="HisKA"/>
    <property type="match status" value="1"/>
</dbReference>
<evidence type="ECO:0000256" key="3">
    <source>
        <dbReference type="ARBA" id="ARBA00012438"/>
    </source>
</evidence>
<dbReference type="Gene3D" id="3.30.565.10">
    <property type="entry name" value="Histidine kinase-like ATPase, C-terminal domain"/>
    <property type="match status" value="1"/>
</dbReference>
<evidence type="ECO:0000313" key="15">
    <source>
        <dbReference type="EMBL" id="PIM50914.1"/>
    </source>
</evidence>
<dbReference type="PROSITE" id="PS50885">
    <property type="entry name" value="HAMP"/>
    <property type="match status" value="1"/>
</dbReference>
<evidence type="ECO:0000256" key="6">
    <source>
        <dbReference type="ARBA" id="ARBA00022692"/>
    </source>
</evidence>
<keyword evidence="6 12" id="KW-0812">Transmembrane</keyword>
<dbReference type="EMBL" id="PEOG01000091">
    <property type="protein sequence ID" value="PIM50914.1"/>
    <property type="molecule type" value="Genomic_DNA"/>
</dbReference>
<name>A0A2G9C5K1_9BURK</name>
<evidence type="ECO:0000256" key="5">
    <source>
        <dbReference type="ARBA" id="ARBA00022679"/>
    </source>
</evidence>
<feature type="transmembrane region" description="Helical" evidence="12">
    <location>
        <begin position="138"/>
        <end position="166"/>
    </location>
</feature>
<dbReference type="OrthoDB" id="9809567at2"/>
<evidence type="ECO:0000259" key="14">
    <source>
        <dbReference type="PROSITE" id="PS50885"/>
    </source>
</evidence>
<keyword evidence="10 12" id="KW-0472">Membrane</keyword>
<dbReference type="InterPro" id="IPR005467">
    <property type="entry name" value="His_kinase_dom"/>
</dbReference>
<comment type="caution">
    <text evidence="15">The sequence shown here is derived from an EMBL/GenBank/DDBJ whole genome shotgun (WGS) entry which is preliminary data.</text>
</comment>
<dbReference type="PANTHER" id="PTHR45436:SF15">
    <property type="entry name" value="SENSOR HISTIDINE KINASE CUSS"/>
    <property type="match status" value="1"/>
</dbReference>
<dbReference type="EC" id="2.7.13.3" evidence="3"/>